<dbReference type="InterPro" id="IPR041562">
    <property type="entry name" value="MCM_lid"/>
</dbReference>
<dbReference type="GO" id="GO:0006270">
    <property type="term" value="P:DNA replication initiation"/>
    <property type="evidence" value="ECO:0007669"/>
    <property type="project" value="InterPro"/>
</dbReference>
<reference evidence="15 16" key="1">
    <citation type="submission" date="2022-11" db="UniProtKB">
        <authorList>
            <consortium name="WormBaseParasite"/>
        </authorList>
    </citation>
    <scope>IDENTIFICATION</scope>
</reference>
<evidence type="ECO:0000256" key="9">
    <source>
        <dbReference type="ARBA" id="ARBA00023306"/>
    </source>
</evidence>
<dbReference type="WBParaSite" id="PgB01_g161_t04">
    <property type="protein sequence ID" value="PgB01_g161_t04"/>
    <property type="gene ID" value="PgB01_g161"/>
</dbReference>
<dbReference type="AlphaFoldDB" id="A0A914ZCT3"/>
<accession>A0A914ZCT3</accession>
<dbReference type="SMART" id="SM00350">
    <property type="entry name" value="MCM"/>
    <property type="match status" value="1"/>
</dbReference>
<dbReference type="PROSITE" id="PS50051">
    <property type="entry name" value="MCM_2"/>
    <property type="match status" value="1"/>
</dbReference>
<dbReference type="PRINTS" id="PR01663">
    <property type="entry name" value="MCMPROTEIN7"/>
</dbReference>
<dbReference type="InterPro" id="IPR003593">
    <property type="entry name" value="AAA+_ATPase"/>
</dbReference>
<sequence>MAEEIGNFDKEKEKIRDFLSTFYYEDDSGGKIFPYADQIIHLADRDQIGLYINLDDVHEFDPGLVDAIRGNARRYHQLFSDVVDELIHDHLGDQQPPVRDALDAFIFQRIYMDRTQKETGGQMFRMGNIRNKYPPELMRRFEVAFKSRTLDKPLSVREVKAAQVGKLVTVSGVVIRATEVKPMASVITYTCDTCGSETYQPVTGPSFMPAVNCPSKDCVDTKAHGRLQMQVRGSKFVKFQELRIQEMSDQVPVGSIPRSLTVNVYGENTRACAPGDVIRVTGVFVPLMRSGFKQIAGGLVSEVYLEAHHIENVNMGADGPLGMEDELTDEEVELVSQDNFYELLAYSIAPEIYGHLDVKKSLLLSLVGGVDKTTNGMKIRGCINILLMGDPGVAKSQLLSYVDRLAVRSQYTTGRGSSGVGLTAAVMKDPVTGEMVLEGGALVLADRGICCIDEFDKMLEADRTAIHEVMEQQTISIAKAGIMTTLNARVSIIAAANPAFGRYNPKKSIEQNVDLPAALISRFDMIWLIQDKPDREGDRRLAEHITYVHMQGHEPEKKGMKPLDMKLIRRYIAICKRKQPVVEEKLRERLVEMYVDLRKDARTNKDSMFTSPRSLLAVIRMSTALARLRLADTVHAGDIEEAIRLVEACKASLRPEQQQQRYRASPIDQAFAVIRDLYHATSGDDRAVPVQEALNKCLSRGIPEEAVQQCVDMYIANGVI</sequence>
<keyword evidence="8 12" id="KW-0539">Nucleus</keyword>
<dbReference type="WBParaSite" id="PgB01_g161_t01">
    <property type="protein sequence ID" value="PgB01_g161_t01"/>
    <property type="gene ID" value="PgB01_g161"/>
</dbReference>
<evidence type="ECO:0000256" key="10">
    <source>
        <dbReference type="ARBA" id="ARBA00048432"/>
    </source>
</evidence>
<keyword evidence="3 11" id="KW-0547">Nucleotide-binding</keyword>
<evidence type="ECO:0000313" key="15">
    <source>
        <dbReference type="WBParaSite" id="PgB01_g161_t01"/>
    </source>
</evidence>
<dbReference type="Pfam" id="PF17207">
    <property type="entry name" value="MCM_OB"/>
    <property type="match status" value="1"/>
</dbReference>
<dbReference type="PROSITE" id="PS00847">
    <property type="entry name" value="MCM_1"/>
    <property type="match status" value="1"/>
</dbReference>
<dbReference type="GO" id="GO:0016787">
    <property type="term" value="F:hydrolase activity"/>
    <property type="evidence" value="ECO:0007669"/>
    <property type="project" value="UniProtKB-KW"/>
</dbReference>
<dbReference type="WBParaSite" id="PgB01_g161_t05">
    <property type="protein sequence ID" value="PgB01_g161_t05"/>
    <property type="gene ID" value="PgB01_g161"/>
</dbReference>
<dbReference type="Pfam" id="PF00493">
    <property type="entry name" value="MCM"/>
    <property type="match status" value="1"/>
</dbReference>
<keyword evidence="4 12" id="KW-0378">Hydrolase</keyword>
<dbReference type="Gene3D" id="2.40.50.140">
    <property type="entry name" value="Nucleic acid-binding proteins"/>
    <property type="match status" value="1"/>
</dbReference>
<dbReference type="InterPro" id="IPR031327">
    <property type="entry name" value="MCM"/>
</dbReference>
<dbReference type="WBParaSite" id="PgB01_g161_t07">
    <property type="protein sequence ID" value="PgB01_g161_t07"/>
    <property type="gene ID" value="PgB01_g161"/>
</dbReference>
<evidence type="ECO:0000313" key="16">
    <source>
        <dbReference type="WBParaSite" id="PgB01_g161_t04"/>
    </source>
</evidence>
<dbReference type="PRINTS" id="PR01657">
    <property type="entry name" value="MCMFAMILY"/>
</dbReference>
<dbReference type="Proteomes" id="UP000887569">
    <property type="component" value="Unplaced"/>
</dbReference>
<keyword evidence="6 11" id="KW-0067">ATP-binding</keyword>
<evidence type="ECO:0000259" key="13">
    <source>
        <dbReference type="PROSITE" id="PS50051"/>
    </source>
</evidence>
<dbReference type="GO" id="GO:0003697">
    <property type="term" value="F:single-stranded DNA binding"/>
    <property type="evidence" value="ECO:0007669"/>
    <property type="project" value="TreeGrafter"/>
</dbReference>
<dbReference type="GO" id="GO:0017116">
    <property type="term" value="F:single-stranded DNA helicase activity"/>
    <property type="evidence" value="ECO:0007669"/>
    <property type="project" value="TreeGrafter"/>
</dbReference>
<evidence type="ECO:0000313" key="14">
    <source>
        <dbReference type="Proteomes" id="UP000887569"/>
    </source>
</evidence>
<comment type="similarity">
    <text evidence="11">Belongs to the MCM family.</text>
</comment>
<dbReference type="CDD" id="cd17758">
    <property type="entry name" value="MCM7"/>
    <property type="match status" value="1"/>
</dbReference>
<dbReference type="GO" id="GO:0000727">
    <property type="term" value="P:double-strand break repair via break-induced replication"/>
    <property type="evidence" value="ECO:0007669"/>
    <property type="project" value="TreeGrafter"/>
</dbReference>
<dbReference type="FunFam" id="3.40.50.300:FF:000288">
    <property type="entry name" value="DNA replication licensing factor MCM7"/>
    <property type="match status" value="1"/>
</dbReference>
<protein>
    <recommendedName>
        <fullName evidence="12">DNA replication licensing factor MCM7</fullName>
        <ecNumber evidence="12">3.6.4.12</ecNumber>
    </recommendedName>
</protein>
<evidence type="ECO:0000256" key="8">
    <source>
        <dbReference type="ARBA" id="ARBA00023242"/>
    </source>
</evidence>
<dbReference type="GO" id="GO:0005524">
    <property type="term" value="F:ATP binding"/>
    <property type="evidence" value="ECO:0007669"/>
    <property type="project" value="UniProtKB-KW"/>
</dbReference>
<dbReference type="Gene3D" id="3.30.1640.10">
    <property type="entry name" value="mini-chromosome maintenance (MCM) complex, chain A, domain 1"/>
    <property type="match status" value="1"/>
</dbReference>
<gene>
    <name evidence="12" type="primary">MCM7</name>
</gene>
<evidence type="ECO:0000256" key="5">
    <source>
        <dbReference type="ARBA" id="ARBA00022806"/>
    </source>
</evidence>
<dbReference type="SMART" id="SM00382">
    <property type="entry name" value="AAA"/>
    <property type="match status" value="1"/>
</dbReference>
<dbReference type="InterPro" id="IPR012340">
    <property type="entry name" value="NA-bd_OB-fold"/>
</dbReference>
<dbReference type="InterPro" id="IPR033762">
    <property type="entry name" value="MCM_OB"/>
</dbReference>
<evidence type="ECO:0000256" key="4">
    <source>
        <dbReference type="ARBA" id="ARBA00022801"/>
    </source>
</evidence>
<feature type="domain" description="MCM C-terminal AAA(+) ATPase" evidence="13">
    <location>
        <begin position="340"/>
        <end position="545"/>
    </location>
</feature>
<evidence type="ECO:0000256" key="11">
    <source>
        <dbReference type="RuleBase" id="RU004070"/>
    </source>
</evidence>
<dbReference type="Gene3D" id="2.20.28.10">
    <property type="match status" value="1"/>
</dbReference>
<dbReference type="GO" id="GO:0042555">
    <property type="term" value="C:MCM complex"/>
    <property type="evidence" value="ECO:0007669"/>
    <property type="project" value="InterPro"/>
</dbReference>
<keyword evidence="2 12" id="KW-0235">DNA replication</keyword>
<dbReference type="GO" id="GO:0005634">
    <property type="term" value="C:nucleus"/>
    <property type="evidence" value="ECO:0007669"/>
    <property type="project" value="UniProtKB-SubCell"/>
</dbReference>
<proteinExistence type="inferred from homology"/>
<dbReference type="GO" id="GO:0006271">
    <property type="term" value="P:DNA strand elongation involved in DNA replication"/>
    <property type="evidence" value="ECO:0007669"/>
    <property type="project" value="TreeGrafter"/>
</dbReference>
<dbReference type="InterPro" id="IPR008050">
    <property type="entry name" value="MCM7"/>
</dbReference>
<keyword evidence="9 12" id="KW-0131">Cell cycle</keyword>
<dbReference type="EC" id="3.6.4.12" evidence="12"/>
<dbReference type="InterPro" id="IPR027925">
    <property type="entry name" value="MCM_N"/>
</dbReference>
<dbReference type="InterPro" id="IPR018525">
    <property type="entry name" value="MCM_CS"/>
</dbReference>
<evidence type="ECO:0000256" key="6">
    <source>
        <dbReference type="ARBA" id="ARBA00022840"/>
    </source>
</evidence>
<evidence type="ECO:0000256" key="1">
    <source>
        <dbReference type="ARBA" id="ARBA00004123"/>
    </source>
</evidence>
<keyword evidence="5 12" id="KW-0347">Helicase</keyword>
<dbReference type="SUPFAM" id="SSF50249">
    <property type="entry name" value="Nucleic acid-binding proteins"/>
    <property type="match status" value="1"/>
</dbReference>
<evidence type="ECO:0000256" key="12">
    <source>
        <dbReference type="RuleBase" id="RU365012"/>
    </source>
</evidence>
<dbReference type="FunFam" id="2.20.28.10:FF:000004">
    <property type="entry name" value="DNA replication licensing factor MCM7"/>
    <property type="match status" value="1"/>
</dbReference>
<comment type="subcellular location">
    <subcellularLocation>
        <location evidence="1 12">Nucleus</location>
    </subcellularLocation>
</comment>
<dbReference type="Pfam" id="PF14551">
    <property type="entry name" value="MCM_N"/>
    <property type="match status" value="1"/>
</dbReference>
<comment type="catalytic activity">
    <reaction evidence="10">
        <text>ATP + H2O = ADP + phosphate + H(+)</text>
        <dbReference type="Rhea" id="RHEA:13065"/>
        <dbReference type="ChEBI" id="CHEBI:15377"/>
        <dbReference type="ChEBI" id="CHEBI:15378"/>
        <dbReference type="ChEBI" id="CHEBI:30616"/>
        <dbReference type="ChEBI" id="CHEBI:43474"/>
        <dbReference type="ChEBI" id="CHEBI:456216"/>
        <dbReference type="EC" id="3.6.4.12"/>
    </reaction>
    <physiologicalReaction direction="left-to-right" evidence="10">
        <dbReference type="Rhea" id="RHEA:13066"/>
    </physiologicalReaction>
</comment>
<organism evidence="14 16">
    <name type="scientific">Parascaris univalens</name>
    <name type="common">Nematode worm</name>
    <dbReference type="NCBI Taxonomy" id="6257"/>
    <lineage>
        <taxon>Eukaryota</taxon>
        <taxon>Metazoa</taxon>
        <taxon>Ecdysozoa</taxon>
        <taxon>Nematoda</taxon>
        <taxon>Chromadorea</taxon>
        <taxon>Rhabditida</taxon>
        <taxon>Spirurina</taxon>
        <taxon>Ascaridomorpha</taxon>
        <taxon>Ascaridoidea</taxon>
        <taxon>Ascarididae</taxon>
        <taxon>Parascaris</taxon>
    </lineage>
</organism>
<dbReference type="SUPFAM" id="SSF52540">
    <property type="entry name" value="P-loop containing nucleoside triphosphate hydrolases"/>
    <property type="match status" value="1"/>
</dbReference>
<dbReference type="Gene3D" id="3.40.50.300">
    <property type="entry name" value="P-loop containing nucleotide triphosphate hydrolases"/>
    <property type="match status" value="1"/>
</dbReference>
<keyword evidence="14" id="KW-1185">Reference proteome</keyword>
<evidence type="ECO:0000256" key="3">
    <source>
        <dbReference type="ARBA" id="ARBA00022741"/>
    </source>
</evidence>
<keyword evidence="7 11" id="KW-0238">DNA-binding</keyword>
<dbReference type="InterPro" id="IPR001208">
    <property type="entry name" value="MCM_dom"/>
</dbReference>
<dbReference type="Pfam" id="PF17855">
    <property type="entry name" value="MCM_lid"/>
    <property type="match status" value="1"/>
</dbReference>
<evidence type="ECO:0000256" key="7">
    <source>
        <dbReference type="ARBA" id="ARBA00023125"/>
    </source>
</evidence>
<evidence type="ECO:0000256" key="2">
    <source>
        <dbReference type="ARBA" id="ARBA00022705"/>
    </source>
</evidence>
<comment type="function">
    <text evidence="12">Acts as component of the MCM2-7 complex (MCM complex) which is the replicative helicase essential for 'once per cell cycle' DNA replication initiation and elongation in eukaryotic cells. The active ATPase sites in the MCM2-7 ring are formed through the interaction surfaces of two neighboring subunits such that a critical structure of a conserved arginine finger motif is provided in trans relative to the ATP-binding site of the Walker A box of the adjacent subunit. The six ATPase active sites, however, are likely to contribute differentially to the complex helicase activity.</text>
</comment>
<dbReference type="PANTHER" id="PTHR11630:SF26">
    <property type="entry name" value="DNA REPLICATION LICENSING FACTOR MCM7"/>
    <property type="match status" value="1"/>
</dbReference>
<dbReference type="PANTHER" id="PTHR11630">
    <property type="entry name" value="DNA REPLICATION LICENSING FACTOR MCM FAMILY MEMBER"/>
    <property type="match status" value="1"/>
</dbReference>
<dbReference type="InterPro" id="IPR027417">
    <property type="entry name" value="P-loop_NTPase"/>
</dbReference>
<name>A0A914ZCT3_PARUN</name>